<gene>
    <name evidence="2" type="ORF">Y88_2093</name>
</gene>
<dbReference type="EMBL" id="AEWJ01000023">
    <property type="protein sequence ID" value="EGD60219.1"/>
    <property type="molecule type" value="Genomic_DNA"/>
</dbReference>
<evidence type="ECO:0000256" key="1">
    <source>
        <dbReference type="SAM" id="MobiDB-lite"/>
    </source>
</evidence>
<sequence>MSRVTGIQGVTAPKKKTHQNENENDGPGRIVQISAPGSIHGDQW</sequence>
<feature type="region of interest" description="Disordered" evidence="1">
    <location>
        <begin position="1"/>
        <end position="44"/>
    </location>
</feature>
<organism evidence="2 3">
    <name type="scientific">Novosphingobium nitrogenifigens DSM 19370</name>
    <dbReference type="NCBI Taxonomy" id="983920"/>
    <lineage>
        <taxon>Bacteria</taxon>
        <taxon>Pseudomonadati</taxon>
        <taxon>Pseudomonadota</taxon>
        <taxon>Alphaproteobacteria</taxon>
        <taxon>Sphingomonadales</taxon>
        <taxon>Sphingomonadaceae</taxon>
        <taxon>Novosphingobium</taxon>
    </lineage>
</organism>
<evidence type="ECO:0000313" key="3">
    <source>
        <dbReference type="Proteomes" id="UP000004728"/>
    </source>
</evidence>
<dbReference type="AlphaFoldDB" id="F1Z5V8"/>
<dbReference type="Proteomes" id="UP000004728">
    <property type="component" value="Unassembled WGS sequence"/>
</dbReference>
<proteinExistence type="predicted"/>
<comment type="caution">
    <text evidence="2">The sequence shown here is derived from an EMBL/GenBank/DDBJ whole genome shotgun (WGS) entry which is preliminary data.</text>
</comment>
<dbReference type="HOGENOM" id="CLU_3219328_0_0_5"/>
<reference evidence="2 3" key="1">
    <citation type="journal article" date="2012" name="J. Bacteriol.">
        <title>Draft Genome Sequence of Novosphingobium nitrogenifigens Y88T.</title>
        <authorList>
            <person name="Strabala T.J."/>
            <person name="Macdonald L."/>
            <person name="Liu V."/>
            <person name="Smit A.M."/>
        </authorList>
    </citation>
    <scope>NUCLEOTIDE SEQUENCE [LARGE SCALE GENOMIC DNA]</scope>
    <source>
        <strain evidence="2 3">DSM 19370</strain>
    </source>
</reference>
<keyword evidence="3" id="KW-1185">Reference proteome</keyword>
<accession>F1Z5V8</accession>
<dbReference type="InParanoid" id="F1Z5V8"/>
<name>F1Z5V8_9SPHN</name>
<protein>
    <submittedName>
        <fullName evidence="2">Uncharacterized protein</fullName>
    </submittedName>
</protein>
<evidence type="ECO:0000313" key="2">
    <source>
        <dbReference type="EMBL" id="EGD60219.1"/>
    </source>
</evidence>